<dbReference type="Proteomes" id="UP000035368">
    <property type="component" value="Chromosome"/>
</dbReference>
<dbReference type="GO" id="GO:0046983">
    <property type="term" value="F:protein dimerization activity"/>
    <property type="evidence" value="ECO:0007669"/>
    <property type="project" value="InterPro"/>
</dbReference>
<evidence type="ECO:0000256" key="4">
    <source>
        <dbReference type="ARBA" id="ARBA00022679"/>
    </source>
</evidence>
<dbReference type="AlphaFoldDB" id="A0A0G3GX48"/>
<dbReference type="InterPro" id="IPR011712">
    <property type="entry name" value="Sig_transdc_His_kin_sub3_dim/P"/>
</dbReference>
<proteinExistence type="predicted"/>
<dbReference type="PANTHER" id="PTHR24421">
    <property type="entry name" value="NITRATE/NITRITE SENSOR PROTEIN NARX-RELATED"/>
    <property type="match status" value="1"/>
</dbReference>
<accession>A0A0G3GX48</accession>
<feature type="transmembrane region" description="Helical" evidence="9">
    <location>
        <begin position="117"/>
        <end position="135"/>
    </location>
</feature>
<keyword evidence="9" id="KW-1133">Transmembrane helix</keyword>
<feature type="transmembrane region" description="Helical" evidence="9">
    <location>
        <begin position="83"/>
        <end position="105"/>
    </location>
</feature>
<dbReference type="InterPro" id="IPR003594">
    <property type="entry name" value="HATPase_dom"/>
</dbReference>
<evidence type="ECO:0000256" key="5">
    <source>
        <dbReference type="ARBA" id="ARBA00022741"/>
    </source>
</evidence>
<feature type="domain" description="Histidine kinase/HSP90-like ATPase" evidence="10">
    <location>
        <begin position="295"/>
        <end position="372"/>
    </location>
</feature>
<evidence type="ECO:0000259" key="10">
    <source>
        <dbReference type="Pfam" id="PF02518"/>
    </source>
</evidence>
<dbReference type="Gene3D" id="1.20.5.1930">
    <property type="match status" value="1"/>
</dbReference>
<evidence type="ECO:0000256" key="2">
    <source>
        <dbReference type="ARBA" id="ARBA00012438"/>
    </source>
</evidence>
<dbReference type="PANTHER" id="PTHR24421:SF10">
    <property type="entry name" value="NITRATE_NITRITE SENSOR PROTEIN NARQ"/>
    <property type="match status" value="1"/>
</dbReference>
<dbReference type="Pfam" id="PF07730">
    <property type="entry name" value="HisKA_3"/>
    <property type="match status" value="1"/>
</dbReference>
<dbReference type="SUPFAM" id="SSF55874">
    <property type="entry name" value="ATPase domain of HSP90 chaperone/DNA topoisomerase II/histidine kinase"/>
    <property type="match status" value="1"/>
</dbReference>
<evidence type="ECO:0000256" key="7">
    <source>
        <dbReference type="ARBA" id="ARBA00022840"/>
    </source>
</evidence>
<evidence type="ECO:0000313" key="13">
    <source>
        <dbReference type="Proteomes" id="UP000035368"/>
    </source>
</evidence>
<dbReference type="GO" id="GO:0000155">
    <property type="term" value="F:phosphorelay sensor kinase activity"/>
    <property type="evidence" value="ECO:0007669"/>
    <property type="project" value="InterPro"/>
</dbReference>
<dbReference type="GO" id="GO:0005524">
    <property type="term" value="F:ATP binding"/>
    <property type="evidence" value="ECO:0007669"/>
    <property type="project" value="UniProtKB-KW"/>
</dbReference>
<dbReference type="InterPro" id="IPR036890">
    <property type="entry name" value="HATPase_C_sf"/>
</dbReference>
<dbReference type="EMBL" id="CP011541">
    <property type="protein sequence ID" value="AKK03437.1"/>
    <property type="molecule type" value="Genomic_DNA"/>
</dbReference>
<evidence type="ECO:0000256" key="9">
    <source>
        <dbReference type="SAM" id="Phobius"/>
    </source>
</evidence>
<evidence type="ECO:0000259" key="11">
    <source>
        <dbReference type="Pfam" id="PF07730"/>
    </source>
</evidence>
<evidence type="ECO:0000256" key="1">
    <source>
        <dbReference type="ARBA" id="ARBA00000085"/>
    </source>
</evidence>
<evidence type="ECO:0000313" key="12">
    <source>
        <dbReference type="EMBL" id="AKK03437.1"/>
    </source>
</evidence>
<dbReference type="KEGG" id="cei:CEPID_07935"/>
<dbReference type="Gene3D" id="3.30.565.10">
    <property type="entry name" value="Histidine kinase-like ATPase, C-terminal domain"/>
    <property type="match status" value="1"/>
</dbReference>
<reference evidence="12 13" key="1">
    <citation type="submission" date="2015-05" db="EMBL/GenBank/DDBJ databases">
        <title>Complete genome sequence of Corynebacterium epidermidicanis DSM 45586, isolated from the skin of a dog suffering from pruritus.</title>
        <authorList>
            <person name="Ruckert C."/>
            <person name="Albersmeier A."/>
            <person name="Winkler A."/>
            <person name="Tauch A."/>
        </authorList>
    </citation>
    <scope>NUCLEOTIDE SEQUENCE [LARGE SCALE GENOMIC DNA]</scope>
    <source>
        <strain evidence="12 13">DSM 45586</strain>
    </source>
</reference>
<dbReference type="RefSeq" id="WP_052843440.1">
    <property type="nucleotide sequence ID" value="NZ_CP011541.1"/>
</dbReference>
<keyword evidence="6 12" id="KW-0418">Kinase</keyword>
<feature type="transmembrane region" description="Helical" evidence="9">
    <location>
        <begin position="141"/>
        <end position="161"/>
    </location>
</feature>
<keyword evidence="13" id="KW-1185">Reference proteome</keyword>
<evidence type="ECO:0000256" key="3">
    <source>
        <dbReference type="ARBA" id="ARBA00022553"/>
    </source>
</evidence>
<gene>
    <name evidence="12" type="ORF">CEPID_07935</name>
</gene>
<keyword evidence="3" id="KW-0597">Phosphoprotein</keyword>
<keyword evidence="8" id="KW-0902">Two-component regulatory system</keyword>
<dbReference type="PATRIC" id="fig|1050174.4.peg.1597"/>
<dbReference type="Pfam" id="PF02518">
    <property type="entry name" value="HATPase_c"/>
    <property type="match status" value="1"/>
</dbReference>
<dbReference type="EC" id="2.7.13.3" evidence="2"/>
<keyword evidence="7" id="KW-0067">ATP-binding</keyword>
<dbReference type="CDD" id="cd16917">
    <property type="entry name" value="HATPase_UhpB-NarQ-NarX-like"/>
    <property type="match status" value="1"/>
</dbReference>
<evidence type="ECO:0000256" key="8">
    <source>
        <dbReference type="ARBA" id="ARBA00023012"/>
    </source>
</evidence>
<evidence type="ECO:0000256" key="6">
    <source>
        <dbReference type="ARBA" id="ARBA00022777"/>
    </source>
</evidence>
<name>A0A0G3GX48_9CORY</name>
<dbReference type="GO" id="GO:0016020">
    <property type="term" value="C:membrane"/>
    <property type="evidence" value="ECO:0007669"/>
    <property type="project" value="InterPro"/>
</dbReference>
<keyword evidence="4" id="KW-0808">Transferase</keyword>
<keyword evidence="9" id="KW-0472">Membrane</keyword>
<dbReference type="InterPro" id="IPR050482">
    <property type="entry name" value="Sensor_HK_TwoCompSys"/>
</dbReference>
<organism evidence="12 13">
    <name type="scientific">Corynebacterium epidermidicanis</name>
    <dbReference type="NCBI Taxonomy" id="1050174"/>
    <lineage>
        <taxon>Bacteria</taxon>
        <taxon>Bacillati</taxon>
        <taxon>Actinomycetota</taxon>
        <taxon>Actinomycetes</taxon>
        <taxon>Mycobacteriales</taxon>
        <taxon>Corynebacteriaceae</taxon>
        <taxon>Corynebacterium</taxon>
    </lineage>
</organism>
<keyword evidence="5" id="KW-0547">Nucleotide-binding</keyword>
<feature type="domain" description="Signal transduction histidine kinase subgroup 3 dimerisation and phosphoacceptor" evidence="11">
    <location>
        <begin position="185"/>
        <end position="250"/>
    </location>
</feature>
<feature type="transmembrane region" description="Helical" evidence="9">
    <location>
        <begin position="51"/>
        <end position="71"/>
    </location>
</feature>
<comment type="catalytic activity">
    <reaction evidence="1">
        <text>ATP + protein L-histidine = ADP + protein N-phospho-L-histidine.</text>
        <dbReference type="EC" id="2.7.13.3"/>
    </reaction>
</comment>
<protein>
    <recommendedName>
        <fullName evidence="2">histidine kinase</fullName>
        <ecNumber evidence="2">2.7.13.3</ecNumber>
    </recommendedName>
</protein>
<keyword evidence="9" id="KW-0812">Transmembrane</keyword>
<dbReference type="STRING" id="1050174.CEPID_07935"/>
<sequence>MTAPALRPSWVTATLTCAFFGFITYIMFWPLTFDFQDIEMLPDSYVLPRTAYLLMQLPAGIVSIAGLPFVLRGTRNERPSQYVVATVTISLGTFGCLGVYAGLLAIIELASRRSIRWAALASAAGICGTALSLSADPDKSSIIPAFGLSCVVIVICLLIGINKGKRREAAAAAWQEAQLSARHDERLRVARDMHDSLTHRLSLISVHAGVLELRQDLDAEARAREAATIRQQAAEAVADLQDVLSVLRTEPESVDPRQSVTEMVAQARNAGMDLTLDIDPKGAGKLAKLSTTAQHTVHRMLQESLTNARKHAHGAPVHIRVSGAEGLRVSVSNPGPAAPGPSGVGLIGLRERAELSGGSLTVTTDPFTVSLDLP</sequence>
<dbReference type="OrthoDB" id="227596at2"/>
<feature type="transmembrane region" description="Helical" evidence="9">
    <location>
        <begin position="12"/>
        <end position="31"/>
    </location>
</feature>